<reference evidence="6" key="2">
    <citation type="submission" date="2023-01" db="EMBL/GenBank/DDBJ databases">
        <authorList>
            <person name="Sun Q."/>
            <person name="Evtushenko L."/>
        </authorList>
    </citation>
    <scope>NUCLEOTIDE SEQUENCE</scope>
    <source>
        <strain evidence="6">VKM Ac-1069</strain>
    </source>
</reference>
<comment type="pathway">
    <text evidence="1">Lipid metabolism.</text>
</comment>
<dbReference type="PANTHER" id="PTHR37323:SF1">
    <property type="entry name" value="L-ORNITHINE N(ALPHA)-ACYLTRANSFERASE"/>
    <property type="match status" value="1"/>
</dbReference>
<dbReference type="Pfam" id="PF13444">
    <property type="entry name" value="Acetyltransf_5"/>
    <property type="match status" value="1"/>
</dbReference>
<name>A0A9W6L266_9PSEU</name>
<evidence type="ECO:0000256" key="5">
    <source>
        <dbReference type="ARBA" id="ARBA00023315"/>
    </source>
</evidence>
<protein>
    <recommendedName>
        <fullName evidence="8">Hemolysin</fullName>
    </recommendedName>
</protein>
<dbReference type="InterPro" id="IPR016181">
    <property type="entry name" value="Acyl_CoA_acyltransferase"/>
</dbReference>
<dbReference type="EMBL" id="BSFQ01000006">
    <property type="protein sequence ID" value="GLL10879.1"/>
    <property type="molecule type" value="Genomic_DNA"/>
</dbReference>
<evidence type="ECO:0000256" key="3">
    <source>
        <dbReference type="ARBA" id="ARBA00022679"/>
    </source>
</evidence>
<gene>
    <name evidence="6" type="ORF">GCM10017577_20200</name>
</gene>
<dbReference type="AlphaFoldDB" id="A0A9W6L266"/>
<dbReference type="Proteomes" id="UP001143463">
    <property type="component" value="Unassembled WGS sequence"/>
</dbReference>
<keyword evidence="4" id="KW-0443">Lipid metabolism</keyword>
<organism evidence="6 7">
    <name type="scientific">Pseudonocardia halophobica</name>
    <dbReference type="NCBI Taxonomy" id="29401"/>
    <lineage>
        <taxon>Bacteria</taxon>
        <taxon>Bacillati</taxon>
        <taxon>Actinomycetota</taxon>
        <taxon>Actinomycetes</taxon>
        <taxon>Pseudonocardiales</taxon>
        <taxon>Pseudonocardiaceae</taxon>
        <taxon>Pseudonocardia</taxon>
    </lineage>
</organism>
<keyword evidence="7" id="KW-1185">Reference proteome</keyword>
<dbReference type="PANTHER" id="PTHR37323">
    <property type="entry name" value="GCN5-RELATED N-ACETYLTRANSFERASE"/>
    <property type="match status" value="1"/>
</dbReference>
<keyword evidence="3" id="KW-0808">Transferase</keyword>
<keyword evidence="2" id="KW-0444">Lipid biosynthesis</keyword>
<evidence type="ECO:0000256" key="2">
    <source>
        <dbReference type="ARBA" id="ARBA00022516"/>
    </source>
</evidence>
<sequence>MTSSQVLVRTPEAAATRYSLLLTTDSEDVEAAQRLRHRVFAEELGARLDSLRPGLDADRFDEFCDHLVVREDATGEVVGTYRMLPPRRARAAGGLYSDGEFDLTALDPIRSGLVETGRSCVHPDHRAGAVVGLVWAGIARYMLLTGNRWLTGCASVPLDDGGALAAGVRDTVFASHLSPAEYRVTPHQPWDAEAATRHRRTALPPLLRGYLRLGAWVCGEPAHDPAFGCADFLVLLGLDHADQRYLRFFLGEQ</sequence>
<keyword evidence="5" id="KW-0012">Acyltransferase</keyword>
<accession>A0A9W6L266</accession>
<evidence type="ECO:0008006" key="8">
    <source>
        <dbReference type="Google" id="ProtNLM"/>
    </source>
</evidence>
<dbReference type="GO" id="GO:0016746">
    <property type="term" value="F:acyltransferase activity"/>
    <property type="evidence" value="ECO:0007669"/>
    <property type="project" value="UniProtKB-KW"/>
</dbReference>
<proteinExistence type="predicted"/>
<dbReference type="GO" id="GO:0006629">
    <property type="term" value="P:lipid metabolic process"/>
    <property type="evidence" value="ECO:0007669"/>
    <property type="project" value="UniProtKB-KW"/>
</dbReference>
<evidence type="ECO:0000313" key="7">
    <source>
        <dbReference type="Proteomes" id="UP001143463"/>
    </source>
</evidence>
<dbReference type="Gene3D" id="3.40.630.30">
    <property type="match status" value="1"/>
</dbReference>
<dbReference type="RefSeq" id="WP_037044839.1">
    <property type="nucleotide sequence ID" value="NZ_BAAAUZ010000079.1"/>
</dbReference>
<reference evidence="6" key="1">
    <citation type="journal article" date="2014" name="Int. J. Syst. Evol. Microbiol.">
        <title>Complete genome sequence of Corynebacterium casei LMG S-19264T (=DSM 44701T), isolated from a smear-ripened cheese.</title>
        <authorList>
            <consortium name="US DOE Joint Genome Institute (JGI-PGF)"/>
            <person name="Walter F."/>
            <person name="Albersmeier A."/>
            <person name="Kalinowski J."/>
            <person name="Ruckert C."/>
        </authorList>
    </citation>
    <scope>NUCLEOTIDE SEQUENCE</scope>
    <source>
        <strain evidence="6">VKM Ac-1069</strain>
    </source>
</reference>
<evidence type="ECO:0000313" key="6">
    <source>
        <dbReference type="EMBL" id="GLL10879.1"/>
    </source>
</evidence>
<dbReference type="SUPFAM" id="SSF55729">
    <property type="entry name" value="Acyl-CoA N-acyltransferases (Nat)"/>
    <property type="match status" value="1"/>
</dbReference>
<comment type="caution">
    <text evidence="6">The sequence shown here is derived from an EMBL/GenBank/DDBJ whole genome shotgun (WGS) entry which is preliminary data.</text>
</comment>
<dbReference type="InterPro" id="IPR052351">
    <property type="entry name" value="Ornithine_N-alpha-AT"/>
</dbReference>
<evidence type="ECO:0000256" key="1">
    <source>
        <dbReference type="ARBA" id="ARBA00005189"/>
    </source>
</evidence>
<evidence type="ECO:0000256" key="4">
    <source>
        <dbReference type="ARBA" id="ARBA00023098"/>
    </source>
</evidence>